<gene>
    <name evidence="4" type="ORF">AS202_16035</name>
</gene>
<dbReference type="SMART" id="SM00342">
    <property type="entry name" value="HTH_ARAC"/>
    <property type="match status" value="1"/>
</dbReference>
<dbReference type="RefSeq" id="WP_058699681.1">
    <property type="nucleotide sequence ID" value="NZ_BCMQ01000011.1"/>
</dbReference>
<dbReference type="InterPro" id="IPR003313">
    <property type="entry name" value="AraC-bd"/>
</dbReference>
<dbReference type="SUPFAM" id="SSF51215">
    <property type="entry name" value="Regulatory protein AraC"/>
    <property type="match status" value="1"/>
</dbReference>
<dbReference type="Pfam" id="PF02311">
    <property type="entry name" value="AraC_binding"/>
    <property type="match status" value="1"/>
</dbReference>
<proteinExistence type="predicted"/>
<keyword evidence="2" id="KW-0238">DNA-binding</keyword>
<evidence type="ECO:0000256" key="1">
    <source>
        <dbReference type="ARBA" id="ARBA00023015"/>
    </source>
</evidence>
<evidence type="ECO:0000313" key="4">
    <source>
        <dbReference type="EMBL" id="ALU27559.1"/>
    </source>
</evidence>
<dbReference type="InterPro" id="IPR037923">
    <property type="entry name" value="HTH-like"/>
</dbReference>
<reference evidence="4 5" key="1">
    <citation type="journal article" date="2016" name="J. Zhejiang Univ. Sci. B">
        <title>Antibiotic resistance mechanisms of Myroides sp.</title>
        <authorList>
            <person name="Hu S."/>
            <person name="Yuan S."/>
            <person name="Qu H."/>
            <person name="Jiang T."/>
            <person name="Zhou Y."/>
            <person name="Wang M."/>
            <person name="Ming D."/>
        </authorList>
    </citation>
    <scope>NUCLEOTIDE SEQUENCE [LARGE SCALE GENOMIC DNA]</scope>
    <source>
        <strain evidence="4 5">PR63039</strain>
    </source>
</reference>
<dbReference type="PANTHER" id="PTHR43280:SF32">
    <property type="entry name" value="TRANSCRIPTIONAL REGULATORY PROTEIN"/>
    <property type="match status" value="1"/>
</dbReference>
<protein>
    <submittedName>
        <fullName evidence="4">AraC family transcriptional regulator</fullName>
    </submittedName>
</protein>
<dbReference type="InterPro" id="IPR018060">
    <property type="entry name" value="HTH_AraC"/>
</dbReference>
<name>A0A0S7EIM8_9FLAO</name>
<accession>A0A0S7EIM8</accession>
<keyword evidence="3" id="KW-0804">Transcription</keyword>
<dbReference type="PRINTS" id="PR00032">
    <property type="entry name" value="HTHARAC"/>
</dbReference>
<dbReference type="eggNOG" id="COG2207">
    <property type="taxonomic scope" value="Bacteria"/>
</dbReference>
<sequence>MTHTNDIITYSQSPKALGGIYIKDHTHIEQKKSIINHTHRDDYYVISIVTNGEMRMDCEMETFTALRNNILIVKPYQIHNVRHISDDFTGYLLGIQEYRIPNDLNDLLYTLPESQQLLNIKEEEMQMLATTFELMKKHTATNSQHKMQIINGLFSTALYSICSQTTHNLQNKELGTQSQPTVITSNFKRLITHQTHLNLPSYFANKLSITTAHLNDCVKKTTGQTVSYWLKKSILDEAKRLLYYTNKPVKEIAFNLGFEDHTYFSRMFKKLTYQTPLQFRDTVRA</sequence>
<dbReference type="SUPFAM" id="SSF46689">
    <property type="entry name" value="Homeodomain-like"/>
    <property type="match status" value="1"/>
</dbReference>
<dbReference type="GO" id="GO:0003700">
    <property type="term" value="F:DNA-binding transcription factor activity"/>
    <property type="evidence" value="ECO:0007669"/>
    <property type="project" value="InterPro"/>
</dbReference>
<evidence type="ECO:0000256" key="3">
    <source>
        <dbReference type="ARBA" id="ARBA00023163"/>
    </source>
</evidence>
<dbReference type="Gene3D" id="1.10.10.60">
    <property type="entry name" value="Homeodomain-like"/>
    <property type="match status" value="1"/>
</dbReference>
<dbReference type="EMBL" id="CP013690">
    <property type="protein sequence ID" value="ALU27559.1"/>
    <property type="molecule type" value="Genomic_DNA"/>
</dbReference>
<keyword evidence="1" id="KW-0805">Transcription regulation</keyword>
<organism evidence="4 5">
    <name type="scientific">Myroides odoratimimus</name>
    <dbReference type="NCBI Taxonomy" id="76832"/>
    <lineage>
        <taxon>Bacteria</taxon>
        <taxon>Pseudomonadati</taxon>
        <taxon>Bacteroidota</taxon>
        <taxon>Flavobacteriia</taxon>
        <taxon>Flavobacteriales</taxon>
        <taxon>Flavobacteriaceae</taxon>
        <taxon>Myroides</taxon>
    </lineage>
</organism>
<dbReference type="GO" id="GO:0043565">
    <property type="term" value="F:sequence-specific DNA binding"/>
    <property type="evidence" value="ECO:0007669"/>
    <property type="project" value="InterPro"/>
</dbReference>
<dbReference type="Pfam" id="PF12833">
    <property type="entry name" value="HTH_18"/>
    <property type="match status" value="1"/>
</dbReference>
<dbReference type="PROSITE" id="PS01124">
    <property type="entry name" value="HTH_ARAC_FAMILY_2"/>
    <property type="match status" value="1"/>
</dbReference>
<evidence type="ECO:0000313" key="5">
    <source>
        <dbReference type="Proteomes" id="UP000069030"/>
    </source>
</evidence>
<evidence type="ECO:0000256" key="2">
    <source>
        <dbReference type="ARBA" id="ARBA00023125"/>
    </source>
</evidence>
<dbReference type="KEGG" id="mod:AS202_16035"/>
<dbReference type="Proteomes" id="UP000069030">
    <property type="component" value="Chromosome"/>
</dbReference>
<dbReference type="InterPro" id="IPR009057">
    <property type="entry name" value="Homeodomain-like_sf"/>
</dbReference>
<dbReference type="PANTHER" id="PTHR43280">
    <property type="entry name" value="ARAC-FAMILY TRANSCRIPTIONAL REGULATOR"/>
    <property type="match status" value="1"/>
</dbReference>
<dbReference type="AlphaFoldDB" id="A0A0S7EIM8"/>
<dbReference type="InterPro" id="IPR020449">
    <property type="entry name" value="Tscrpt_reg_AraC-type_HTH"/>
</dbReference>